<keyword evidence="2" id="KW-1185">Reference proteome</keyword>
<reference evidence="1" key="1">
    <citation type="submission" date="2022-04" db="EMBL/GenBank/DDBJ databases">
        <title>Genome of the entomopathogenic fungus Entomophthora muscae.</title>
        <authorList>
            <person name="Elya C."/>
            <person name="Lovett B.R."/>
            <person name="Lee E."/>
            <person name="Macias A.M."/>
            <person name="Hajek A.E."/>
            <person name="De Bivort B.L."/>
            <person name="Kasson M.T."/>
            <person name="De Fine Licht H.H."/>
            <person name="Stajich J.E."/>
        </authorList>
    </citation>
    <scope>NUCLEOTIDE SEQUENCE</scope>
    <source>
        <strain evidence="1">Berkeley</strain>
    </source>
</reference>
<name>A0ACC2RRS0_9FUNG</name>
<accession>A0ACC2RRS0</accession>
<organism evidence="1 2">
    <name type="scientific">Entomophthora muscae</name>
    <dbReference type="NCBI Taxonomy" id="34485"/>
    <lineage>
        <taxon>Eukaryota</taxon>
        <taxon>Fungi</taxon>
        <taxon>Fungi incertae sedis</taxon>
        <taxon>Zoopagomycota</taxon>
        <taxon>Entomophthoromycotina</taxon>
        <taxon>Entomophthoromycetes</taxon>
        <taxon>Entomophthorales</taxon>
        <taxon>Entomophthoraceae</taxon>
        <taxon>Entomophthora</taxon>
    </lineage>
</organism>
<evidence type="ECO:0000313" key="1">
    <source>
        <dbReference type="EMBL" id="KAJ9052718.1"/>
    </source>
</evidence>
<sequence>MSDLFEIQEILNHTLESRISDLYPTFVCSEFPTKVIQNLDQGFDNPAFLRLGSEFTASFVINVLKTWESNHRSQKKPCDDQGRQKPARLSVGPNPEPPEISCPNQEEQEPANLPSVKTGSLKSTLESPESNPDPPKANKVTQGGQEPANLLSCIPKLFNYFKACQTLKDNSPNGHKIAFNLVPPKTQTYAEVVAFLKEVTTRPPASPANDHQLMPVSSPEWVIQFDCSGDVVNSSGRTKHYHFCSSEQEKIGSTTCKTRIQGLSPASELFPDMKSVKSKEAKSPVIFHLNSGQVDNKATAPSRDQPANPPQALYCPPGAPFGPVHFTKYPPNPAYLEYNLENILIANSLKRTRGNKYI</sequence>
<protein>
    <submittedName>
        <fullName evidence="1">Uncharacterized protein</fullName>
    </submittedName>
</protein>
<comment type="caution">
    <text evidence="1">The sequence shown here is derived from an EMBL/GenBank/DDBJ whole genome shotgun (WGS) entry which is preliminary data.</text>
</comment>
<gene>
    <name evidence="1" type="ORF">DSO57_1031468</name>
</gene>
<dbReference type="Proteomes" id="UP001165960">
    <property type="component" value="Unassembled WGS sequence"/>
</dbReference>
<dbReference type="EMBL" id="QTSX02006616">
    <property type="protein sequence ID" value="KAJ9052718.1"/>
    <property type="molecule type" value="Genomic_DNA"/>
</dbReference>
<evidence type="ECO:0000313" key="2">
    <source>
        <dbReference type="Proteomes" id="UP001165960"/>
    </source>
</evidence>
<proteinExistence type="predicted"/>